<proteinExistence type="predicted"/>
<dbReference type="PANTHER" id="PTHR30055:SF234">
    <property type="entry name" value="HTH-TYPE TRANSCRIPTIONAL REGULATOR BETI"/>
    <property type="match status" value="1"/>
</dbReference>
<dbReference type="InterPro" id="IPR009057">
    <property type="entry name" value="Homeodomain-like_sf"/>
</dbReference>
<dbReference type="SUPFAM" id="SSF48498">
    <property type="entry name" value="Tetracyclin repressor-like, C-terminal domain"/>
    <property type="match status" value="1"/>
</dbReference>
<accession>A0A7W5V8E2</accession>
<keyword evidence="1" id="KW-0805">Transcription regulation</keyword>
<dbReference type="InterPro" id="IPR050109">
    <property type="entry name" value="HTH-type_TetR-like_transc_reg"/>
</dbReference>
<comment type="caution">
    <text evidence="7">The sequence shown here is derived from an EMBL/GenBank/DDBJ whole genome shotgun (WGS) entry which is preliminary data.</text>
</comment>
<reference evidence="7 8" key="1">
    <citation type="submission" date="2020-08" db="EMBL/GenBank/DDBJ databases">
        <title>Sequencing the genomes of 1000 actinobacteria strains.</title>
        <authorList>
            <person name="Klenk H.-P."/>
        </authorList>
    </citation>
    <scope>NUCLEOTIDE SEQUENCE [LARGE SCALE GENOMIC DNA]</scope>
    <source>
        <strain evidence="7 8">DSM 44320</strain>
    </source>
</reference>
<evidence type="ECO:0000256" key="4">
    <source>
        <dbReference type="PROSITE-ProRule" id="PRU00335"/>
    </source>
</evidence>
<dbReference type="PANTHER" id="PTHR30055">
    <property type="entry name" value="HTH-TYPE TRANSCRIPTIONAL REGULATOR RUTR"/>
    <property type="match status" value="1"/>
</dbReference>
<dbReference type="SUPFAM" id="SSF46689">
    <property type="entry name" value="Homeodomain-like"/>
    <property type="match status" value="1"/>
</dbReference>
<evidence type="ECO:0000259" key="6">
    <source>
        <dbReference type="PROSITE" id="PS50977"/>
    </source>
</evidence>
<dbReference type="InterPro" id="IPR049445">
    <property type="entry name" value="TetR_SbtR-like_C"/>
</dbReference>
<evidence type="ECO:0000256" key="2">
    <source>
        <dbReference type="ARBA" id="ARBA00023125"/>
    </source>
</evidence>
<gene>
    <name evidence="7" type="ORF">FHR33_002665</name>
</gene>
<dbReference type="PRINTS" id="PR00455">
    <property type="entry name" value="HTHTETR"/>
</dbReference>
<sequence>MRADARRNRDRIVEAARAVVAERGIDAPMELIARRAEVGVGTVYRRFPDRNALIAAMAGQYVHEIDDALTRAEAQEPGPWAAVRSFVMWSADQGRGALAAALADLPQELFDAMPEFSRVKSGMVGRLDALVAAAQERGDMRADVGVADVMRLLSLFTCHADLPQERAAHYLLVMLDGMEKRSDGAGKRSDGAGDRLDGAREI</sequence>
<evidence type="ECO:0000313" key="7">
    <source>
        <dbReference type="EMBL" id="MBB3726805.1"/>
    </source>
</evidence>
<dbReference type="Pfam" id="PF21597">
    <property type="entry name" value="TetR_C_43"/>
    <property type="match status" value="1"/>
</dbReference>
<dbReference type="RefSeq" id="WP_183646552.1">
    <property type="nucleotide sequence ID" value="NZ_JACIBV010000001.1"/>
</dbReference>
<keyword evidence="8" id="KW-1185">Reference proteome</keyword>
<dbReference type="GO" id="GO:0003700">
    <property type="term" value="F:DNA-binding transcription factor activity"/>
    <property type="evidence" value="ECO:0007669"/>
    <property type="project" value="TreeGrafter"/>
</dbReference>
<dbReference type="GO" id="GO:0000976">
    <property type="term" value="F:transcription cis-regulatory region binding"/>
    <property type="evidence" value="ECO:0007669"/>
    <property type="project" value="TreeGrafter"/>
</dbReference>
<dbReference type="Gene3D" id="1.10.357.10">
    <property type="entry name" value="Tetracycline Repressor, domain 2"/>
    <property type="match status" value="1"/>
</dbReference>
<dbReference type="Proteomes" id="UP000579945">
    <property type="component" value="Unassembled WGS sequence"/>
</dbReference>
<organism evidence="7 8">
    <name type="scientific">Nonomuraea dietziae</name>
    <dbReference type="NCBI Taxonomy" id="65515"/>
    <lineage>
        <taxon>Bacteria</taxon>
        <taxon>Bacillati</taxon>
        <taxon>Actinomycetota</taxon>
        <taxon>Actinomycetes</taxon>
        <taxon>Streptosporangiales</taxon>
        <taxon>Streptosporangiaceae</taxon>
        <taxon>Nonomuraea</taxon>
    </lineage>
</organism>
<dbReference type="Pfam" id="PF00440">
    <property type="entry name" value="TetR_N"/>
    <property type="match status" value="1"/>
</dbReference>
<dbReference type="PROSITE" id="PS50977">
    <property type="entry name" value="HTH_TETR_2"/>
    <property type="match status" value="1"/>
</dbReference>
<keyword evidence="3" id="KW-0804">Transcription</keyword>
<dbReference type="EMBL" id="JACIBV010000001">
    <property type="protein sequence ID" value="MBB3726805.1"/>
    <property type="molecule type" value="Genomic_DNA"/>
</dbReference>
<dbReference type="InterPro" id="IPR036271">
    <property type="entry name" value="Tet_transcr_reg_TetR-rel_C_sf"/>
</dbReference>
<feature type="DNA-binding region" description="H-T-H motif" evidence="4">
    <location>
        <begin position="28"/>
        <end position="47"/>
    </location>
</feature>
<name>A0A7W5V8E2_9ACTN</name>
<evidence type="ECO:0000256" key="5">
    <source>
        <dbReference type="SAM" id="MobiDB-lite"/>
    </source>
</evidence>
<protein>
    <submittedName>
        <fullName evidence="7">AcrR family transcriptional regulator</fullName>
    </submittedName>
</protein>
<feature type="region of interest" description="Disordered" evidence="5">
    <location>
        <begin position="181"/>
        <end position="202"/>
    </location>
</feature>
<evidence type="ECO:0000313" key="8">
    <source>
        <dbReference type="Proteomes" id="UP000579945"/>
    </source>
</evidence>
<dbReference type="InterPro" id="IPR001647">
    <property type="entry name" value="HTH_TetR"/>
</dbReference>
<feature type="domain" description="HTH tetR-type" evidence="6">
    <location>
        <begin position="6"/>
        <end position="65"/>
    </location>
</feature>
<evidence type="ECO:0000256" key="1">
    <source>
        <dbReference type="ARBA" id="ARBA00023015"/>
    </source>
</evidence>
<keyword evidence="2 4" id="KW-0238">DNA-binding</keyword>
<dbReference type="GeneID" id="95389146"/>
<dbReference type="AlphaFoldDB" id="A0A7W5V8E2"/>
<evidence type="ECO:0000256" key="3">
    <source>
        <dbReference type="ARBA" id="ARBA00023163"/>
    </source>
</evidence>